<dbReference type="InterPro" id="IPR036188">
    <property type="entry name" value="FAD/NAD-bd_sf"/>
</dbReference>
<organism evidence="3 4">
    <name type="scientific">Pseudaquabacterium terrae</name>
    <dbReference type="NCBI Taxonomy" id="2732868"/>
    <lineage>
        <taxon>Bacteria</taxon>
        <taxon>Pseudomonadati</taxon>
        <taxon>Pseudomonadota</taxon>
        <taxon>Betaproteobacteria</taxon>
        <taxon>Burkholderiales</taxon>
        <taxon>Sphaerotilaceae</taxon>
        <taxon>Pseudaquabacterium</taxon>
    </lineage>
</organism>
<evidence type="ECO:0000313" key="3">
    <source>
        <dbReference type="EMBL" id="NRF71470.1"/>
    </source>
</evidence>
<reference evidence="3 4" key="1">
    <citation type="submission" date="2020-05" db="EMBL/GenBank/DDBJ databases">
        <title>Aquincola sp. isolate from soil.</title>
        <authorList>
            <person name="Han J."/>
            <person name="Kim D.-U."/>
        </authorList>
    </citation>
    <scope>NUCLEOTIDE SEQUENCE [LARGE SCALE GENOMIC DNA]</scope>
    <source>
        <strain evidence="3 4">S2</strain>
    </source>
</reference>
<protein>
    <submittedName>
        <fullName evidence="3">FAD-dependent oxidoreductase</fullName>
    </submittedName>
</protein>
<comment type="caution">
    <text evidence="3">The sequence shown here is derived from an EMBL/GenBank/DDBJ whole genome shotgun (WGS) entry which is preliminary data.</text>
</comment>
<evidence type="ECO:0000313" key="4">
    <source>
        <dbReference type="Proteomes" id="UP000737171"/>
    </source>
</evidence>
<evidence type="ECO:0000259" key="2">
    <source>
        <dbReference type="Pfam" id="PF01266"/>
    </source>
</evidence>
<sequence>MRLDIGIAGAGLLGRLLAWRLAHAGHRVAVFDPAPDAEVRHDGRGAAAFSAAGMLSPLAESEVGGEHIAQLGWRSMALWRDIASALPGGAAATLRQHGSLLLAHRGDGGAAQRLLSRMVCVHERPQALDAATQAALEPALARGLLAWQLPGEGQVLPEPLLAALHADAPGVHWRWGRSVAAVEPGRLVLDDGDLLACDLAIDVRGLGARPPLPLRGVRGELIWLHAPGLALQRPQRLVHPRHPVYLVPRPGDIVVLGATEIESEDRSPVSLRSAVELMAAAHSVLPELAEARIVHLETNLRPALPDNLPLTHHEPGLLRINGLYRHGWLVAPALVEDALAALRIVAPAEEVTHA</sequence>
<dbReference type="Gene3D" id="3.30.9.10">
    <property type="entry name" value="D-Amino Acid Oxidase, subunit A, domain 2"/>
    <property type="match status" value="1"/>
</dbReference>
<dbReference type="PANTHER" id="PTHR13847">
    <property type="entry name" value="SARCOSINE DEHYDROGENASE-RELATED"/>
    <property type="match status" value="1"/>
</dbReference>
<proteinExistence type="predicted"/>
<dbReference type="SUPFAM" id="SSF51971">
    <property type="entry name" value="Nucleotide-binding domain"/>
    <property type="match status" value="1"/>
</dbReference>
<dbReference type="InterPro" id="IPR006076">
    <property type="entry name" value="FAD-dep_OxRdtase"/>
</dbReference>
<dbReference type="RefSeq" id="WP_173132719.1">
    <property type="nucleotide sequence ID" value="NZ_JABRWJ010000012.1"/>
</dbReference>
<dbReference type="Pfam" id="PF01266">
    <property type="entry name" value="DAO"/>
    <property type="match status" value="1"/>
</dbReference>
<gene>
    <name evidence="3" type="ORF">HLB44_31235</name>
</gene>
<feature type="domain" description="FAD dependent oxidoreductase" evidence="2">
    <location>
        <begin position="4"/>
        <end position="334"/>
    </location>
</feature>
<dbReference type="SUPFAM" id="SSF54373">
    <property type="entry name" value="FAD-linked reductases, C-terminal domain"/>
    <property type="match status" value="1"/>
</dbReference>
<dbReference type="PANTHER" id="PTHR13847:SF289">
    <property type="entry name" value="GLYCINE OXIDASE"/>
    <property type="match status" value="1"/>
</dbReference>
<keyword evidence="4" id="KW-1185">Reference proteome</keyword>
<keyword evidence="1" id="KW-0560">Oxidoreductase</keyword>
<dbReference type="Proteomes" id="UP000737171">
    <property type="component" value="Unassembled WGS sequence"/>
</dbReference>
<dbReference type="Gene3D" id="3.50.50.60">
    <property type="entry name" value="FAD/NAD(P)-binding domain"/>
    <property type="match status" value="1"/>
</dbReference>
<evidence type="ECO:0000256" key="1">
    <source>
        <dbReference type="ARBA" id="ARBA00023002"/>
    </source>
</evidence>
<accession>A0ABX2ESJ2</accession>
<name>A0ABX2ESJ2_9BURK</name>
<dbReference type="EMBL" id="JABRWJ010000012">
    <property type="protein sequence ID" value="NRF71470.1"/>
    <property type="molecule type" value="Genomic_DNA"/>
</dbReference>